<evidence type="ECO:0000256" key="1">
    <source>
        <dbReference type="SAM" id="MobiDB-lite"/>
    </source>
</evidence>
<feature type="compositionally biased region" description="Low complexity" evidence="1">
    <location>
        <begin position="758"/>
        <end position="772"/>
    </location>
</feature>
<dbReference type="EMBL" id="QKYT01000287">
    <property type="protein sequence ID" value="RIA87903.1"/>
    <property type="molecule type" value="Genomic_DNA"/>
</dbReference>
<dbReference type="OrthoDB" id="10257471at2759"/>
<feature type="compositionally biased region" description="Low complexity" evidence="1">
    <location>
        <begin position="884"/>
        <end position="896"/>
    </location>
</feature>
<organism evidence="2 3">
    <name type="scientific">Glomus cerebriforme</name>
    <dbReference type="NCBI Taxonomy" id="658196"/>
    <lineage>
        <taxon>Eukaryota</taxon>
        <taxon>Fungi</taxon>
        <taxon>Fungi incertae sedis</taxon>
        <taxon>Mucoromycota</taxon>
        <taxon>Glomeromycotina</taxon>
        <taxon>Glomeromycetes</taxon>
        <taxon>Glomerales</taxon>
        <taxon>Glomeraceae</taxon>
        <taxon>Glomus</taxon>
    </lineage>
</organism>
<comment type="caution">
    <text evidence="2">The sequence shown here is derived from an EMBL/GenBank/DDBJ whole genome shotgun (WGS) entry which is preliminary data.</text>
</comment>
<name>A0A397SP45_9GLOM</name>
<accession>A0A397SP45</accession>
<dbReference type="Proteomes" id="UP000265703">
    <property type="component" value="Unassembled WGS sequence"/>
</dbReference>
<dbReference type="AlphaFoldDB" id="A0A397SP45"/>
<protein>
    <submittedName>
        <fullName evidence="2">Uncharacterized protein</fullName>
    </submittedName>
</protein>
<reference evidence="2 3" key="1">
    <citation type="submission" date="2018-06" db="EMBL/GenBank/DDBJ databases">
        <title>Comparative genomics reveals the genomic features of Rhizophagus irregularis, R. cerebriforme, R. diaphanum and Gigaspora rosea, and their symbiotic lifestyle signature.</title>
        <authorList>
            <person name="Morin E."/>
            <person name="San Clemente H."/>
            <person name="Chen E.C.H."/>
            <person name="De La Providencia I."/>
            <person name="Hainaut M."/>
            <person name="Kuo A."/>
            <person name="Kohler A."/>
            <person name="Murat C."/>
            <person name="Tang N."/>
            <person name="Roy S."/>
            <person name="Loubradou J."/>
            <person name="Henrissat B."/>
            <person name="Grigoriev I.V."/>
            <person name="Corradi N."/>
            <person name="Roux C."/>
            <person name="Martin F.M."/>
        </authorList>
    </citation>
    <scope>NUCLEOTIDE SEQUENCE [LARGE SCALE GENOMIC DNA]</scope>
    <source>
        <strain evidence="2 3">DAOM 227022</strain>
    </source>
</reference>
<feature type="compositionally biased region" description="Polar residues" evidence="1">
    <location>
        <begin position="372"/>
        <end position="388"/>
    </location>
</feature>
<feature type="region of interest" description="Disordered" evidence="1">
    <location>
        <begin position="365"/>
        <end position="423"/>
    </location>
</feature>
<gene>
    <name evidence="2" type="ORF">C1645_827120</name>
</gene>
<sequence>MSDSEFRPNMVGSNRSQNVYTLSSALAVRLGLPTDVIEQALINVIEENTSINDANALTSSSTNIYNSIQELKPVDKLSQSTALNSPDSNYNVRPSFDIDSNIHKSQESLSQPFKKNRKDSLHSLSSLIEITQNGSTSINVKLPSLHAQPPTVQGELSNNQFSSQNVNTNSFDENFSQPPYYDEQNIYNRSNNESSMQNQIAVHEYIPPPQRDSLVNHVQNTYKPELQNRQIDSAFEEYIPPQQRSKDIYNQNQQIDSDVPKDFIQQELKANHFQDTYNSFTPEVQNRQINSVPNFSEEYIRKPQTSQQDSYKTFSQVVSPIKNNSSGTYSSEFPSLPETVRKGDDSRKNSGVDLGAWGIASAWDKPKKWSSDTESTFDPPVTTSTWNPNDADLSWKPMQEPKSPINKKKPASSNFEMDDSEGWGAPPTNYIPWDDASRQGYCVDLIEEQRETTFWSVQNGTWVNVSEEYSITSEKKTVAYTPDGLNQKNVRKTRTQTQRIERRGLDDGATWDELREGTRLERKERGLISDEATEDTAKSVNVELTDHSNDNSDSSGVENYRYTAEGSRERLGNPKWKNEEEWRSESKPRQFNQEVICGDLINLDTNDISGSKSPEPSSSTTTSDREESGDLFGPNEEISNWDNWGSISNRSTEAITDLEPVKNDAWFADEVEKFTTKNSEQNVLINIDSNYDNVASGTTVINTHPPIFHGRVNSDMAELNDIIFDSTNPANATKNHINNNNNNSNSNLLSFDDDVDNKATNSSDDNNNKNNSFNLDELSVFFGNKPSDVIENSNEQEKPLVLPYTIDEEKPSVLPYTIDGKSDNSHYTTSLNDTFGSFAPPSRSYRCENSLQDNIEPTTSSTIDINGKDNEDRNSVNEPQKALEPNSNDPNSNEPNLKTETNGGEFMINLTVETPSDGRQILRLRYDDDPDIAAIEFCRKWNMENFEDALRNFVQKEQKRRLRKRRAKCKK</sequence>
<feature type="compositionally biased region" description="Polar residues" evidence="1">
    <location>
        <begin position="637"/>
        <end position="646"/>
    </location>
</feature>
<evidence type="ECO:0000313" key="3">
    <source>
        <dbReference type="Proteomes" id="UP000265703"/>
    </source>
</evidence>
<feature type="region of interest" description="Disordered" evidence="1">
    <location>
        <begin position="851"/>
        <end position="901"/>
    </location>
</feature>
<feature type="compositionally biased region" description="Polar residues" evidence="1">
    <location>
        <begin position="324"/>
        <end position="333"/>
    </location>
</feature>
<evidence type="ECO:0000313" key="2">
    <source>
        <dbReference type="EMBL" id="RIA87903.1"/>
    </source>
</evidence>
<feature type="region of interest" description="Disordered" evidence="1">
    <location>
        <begin position="733"/>
        <end position="772"/>
    </location>
</feature>
<feature type="region of interest" description="Disordered" evidence="1">
    <location>
        <begin position="603"/>
        <end position="646"/>
    </location>
</feature>
<proteinExistence type="predicted"/>
<feature type="region of interest" description="Disordered" evidence="1">
    <location>
        <begin position="324"/>
        <end position="351"/>
    </location>
</feature>
<dbReference type="STRING" id="658196.A0A397SP45"/>
<keyword evidence="3" id="KW-1185">Reference proteome</keyword>
<feature type="compositionally biased region" description="Basic and acidic residues" evidence="1">
    <location>
        <begin position="566"/>
        <end position="588"/>
    </location>
</feature>
<feature type="region of interest" description="Disordered" evidence="1">
    <location>
        <begin position="563"/>
        <end position="589"/>
    </location>
</feature>
<feature type="compositionally biased region" description="Basic and acidic residues" evidence="1">
    <location>
        <begin position="866"/>
        <end position="875"/>
    </location>
</feature>
<feature type="compositionally biased region" description="Low complexity" evidence="1">
    <location>
        <begin position="738"/>
        <end position="750"/>
    </location>
</feature>
<feature type="compositionally biased region" description="Basic and acidic residues" evidence="1">
    <location>
        <begin position="339"/>
        <end position="350"/>
    </location>
</feature>
<feature type="compositionally biased region" description="Polar residues" evidence="1">
    <location>
        <begin position="851"/>
        <end position="864"/>
    </location>
</feature>
<feature type="compositionally biased region" description="Low complexity" evidence="1">
    <location>
        <begin position="609"/>
        <end position="622"/>
    </location>
</feature>